<evidence type="ECO:0000256" key="1">
    <source>
        <dbReference type="SAM" id="MobiDB-lite"/>
    </source>
</evidence>
<keyword evidence="2" id="KW-0472">Membrane</keyword>
<geneLocation type="mitochondrion" evidence="3"/>
<name>A0A068BBP5_BATMA</name>
<keyword evidence="3" id="KW-0496">Mitochondrion</keyword>
<feature type="compositionally biased region" description="Basic and acidic residues" evidence="1">
    <location>
        <begin position="125"/>
        <end position="142"/>
    </location>
</feature>
<sequence length="142" mass="15412">MDLCPTLVWKIALSLGGRSFSLLLIKMGFSGGLALAISFALRALLTSEEISFVRDWMLPAGASGAEAHSEPHEPSAESSSAPEALDERKEELILENLAEKKGRSRRWTRGIRSASGSGKGFSHNKQRDAIRTSQTDGKRSEV</sequence>
<dbReference type="AlphaFoldDB" id="A0A068BBP5"/>
<dbReference type="RefSeq" id="YP_009045747.1">
    <property type="nucleotide sequence ID" value="NC_024429.1"/>
</dbReference>
<protein>
    <submittedName>
        <fullName evidence="3">Orf142</fullName>
    </submittedName>
</protein>
<evidence type="ECO:0000313" key="3">
    <source>
        <dbReference type="EMBL" id="AIC83350.1"/>
    </source>
</evidence>
<accession>A0A068BBP5</accession>
<gene>
    <name evidence="3" type="primary">orf142</name>
</gene>
<proteinExistence type="predicted"/>
<keyword evidence="2" id="KW-1133">Transmembrane helix</keyword>
<evidence type="ECO:0000256" key="2">
    <source>
        <dbReference type="SAM" id="Phobius"/>
    </source>
</evidence>
<dbReference type="EMBL" id="KJ820684">
    <property type="protein sequence ID" value="AIC83350.1"/>
    <property type="molecule type" value="Genomic_DNA"/>
</dbReference>
<dbReference type="GeneID" id="19736942"/>
<feature type="region of interest" description="Disordered" evidence="1">
    <location>
        <begin position="101"/>
        <end position="142"/>
    </location>
</feature>
<feature type="region of interest" description="Disordered" evidence="1">
    <location>
        <begin position="63"/>
        <end position="86"/>
    </location>
</feature>
<organism evidence="3">
    <name type="scientific">Batis maritima</name>
    <name type="common">Maritime saltwort</name>
    <dbReference type="NCBI Taxonomy" id="4436"/>
    <lineage>
        <taxon>Eukaryota</taxon>
        <taxon>Viridiplantae</taxon>
        <taxon>Streptophyta</taxon>
        <taxon>Embryophyta</taxon>
        <taxon>Tracheophyta</taxon>
        <taxon>Spermatophyta</taxon>
        <taxon>Magnoliopsida</taxon>
        <taxon>eudicotyledons</taxon>
        <taxon>Gunneridae</taxon>
        <taxon>Pentapetalae</taxon>
        <taxon>rosids</taxon>
        <taxon>malvids</taxon>
        <taxon>Brassicales</taxon>
        <taxon>Bataceae</taxon>
        <taxon>Batis</taxon>
    </lineage>
</organism>
<reference evidence="3" key="1">
    <citation type="journal article" date="2014" name="Mitochondrion">
        <title>Comparative analysis of 11 Brassicales mitochondrial genomes and the mitochondrial transcriptome of Brassica oleracea.</title>
        <authorList>
            <person name="Grewe F."/>
            <person name="Edger P.P."/>
            <person name="Keren I."/>
            <person name="Sultan L."/>
            <person name="Pires J.C."/>
            <person name="Ostersetzer-Biran O."/>
            <person name="Mower J.P."/>
        </authorList>
    </citation>
    <scope>NUCLEOTIDE SEQUENCE</scope>
</reference>
<feature type="transmembrane region" description="Helical" evidence="2">
    <location>
        <begin position="20"/>
        <end position="45"/>
    </location>
</feature>
<keyword evidence="2" id="KW-0812">Transmembrane</keyword>